<evidence type="ECO:0000256" key="6">
    <source>
        <dbReference type="ARBA" id="ARBA00022763"/>
    </source>
</evidence>
<keyword evidence="3 13" id="KW-0540">Nuclease</keyword>
<dbReference type="GO" id="GO:0006281">
    <property type="term" value="P:DNA repair"/>
    <property type="evidence" value="ECO:0007669"/>
    <property type="project" value="UniProtKB-UniRule"/>
</dbReference>
<evidence type="ECO:0000256" key="2">
    <source>
        <dbReference type="ARBA" id="ARBA00022490"/>
    </source>
</evidence>
<proteinExistence type="inferred from homology"/>
<reference evidence="15 16" key="1">
    <citation type="journal article" date="2015" name="Nature">
        <title>rRNA introns, odd ribosomes, and small enigmatic genomes across a large radiation of phyla.</title>
        <authorList>
            <person name="Brown C.T."/>
            <person name="Hug L.A."/>
            <person name="Thomas B.C."/>
            <person name="Sharon I."/>
            <person name="Castelle C.J."/>
            <person name="Singh A."/>
            <person name="Wilkins M.J."/>
            <person name="Williams K.H."/>
            <person name="Banfield J.F."/>
        </authorList>
    </citation>
    <scope>NUCLEOTIDE SEQUENCE [LARGE SCALE GENOMIC DNA]</scope>
</reference>
<comment type="caution">
    <text evidence="15">The sequence shown here is derived from an EMBL/GenBank/DDBJ whole genome shotgun (WGS) entry which is preliminary data.</text>
</comment>
<dbReference type="Pfam" id="PF02075">
    <property type="entry name" value="RuvC"/>
    <property type="match status" value="1"/>
</dbReference>
<evidence type="ECO:0000256" key="12">
    <source>
        <dbReference type="ARBA" id="ARBA00029354"/>
    </source>
</evidence>
<comment type="function">
    <text evidence="13">The RuvA-RuvB-RuvC complex processes Holliday junction (HJ) DNA during genetic recombination and DNA repair. Endonuclease that resolves HJ intermediates. Cleaves cruciform DNA by making single-stranded nicks across the HJ at symmetrical positions within the homologous arms, yielding a 5'-phosphate and a 3'-hydroxyl group; requires a central core of homology in the junction. The consensus cleavage sequence is 5'-(A/T)TT(C/G)-3'. Cleavage occurs on the 3'-side of the TT dinucleotide at the point of strand exchange. HJ branch migration catalyzed by RuvA-RuvB allows RuvC to scan DNA until it finds its consensus sequence, where it cleaves and resolves the cruciform DNA.</text>
</comment>
<dbReference type="Proteomes" id="UP000034664">
    <property type="component" value="Unassembled WGS sequence"/>
</dbReference>
<feature type="active site" evidence="13">
    <location>
        <position position="67"/>
    </location>
</feature>
<evidence type="ECO:0000256" key="13">
    <source>
        <dbReference type="HAMAP-Rule" id="MF_00034"/>
    </source>
</evidence>
<comment type="catalytic activity">
    <reaction evidence="12 13">
        <text>Endonucleolytic cleavage at a junction such as a reciprocal single-stranded crossover between two homologous DNA duplexes (Holliday junction).</text>
        <dbReference type="EC" id="3.1.21.10"/>
    </reaction>
</comment>
<dbReference type="PROSITE" id="PS01321">
    <property type="entry name" value="RUVC"/>
    <property type="match status" value="1"/>
</dbReference>
<evidence type="ECO:0000256" key="5">
    <source>
        <dbReference type="ARBA" id="ARBA00022759"/>
    </source>
</evidence>
<dbReference type="InterPro" id="IPR012337">
    <property type="entry name" value="RNaseH-like_sf"/>
</dbReference>
<evidence type="ECO:0000256" key="10">
    <source>
        <dbReference type="ARBA" id="ARBA00023172"/>
    </source>
</evidence>
<evidence type="ECO:0000256" key="7">
    <source>
        <dbReference type="ARBA" id="ARBA00022801"/>
    </source>
</evidence>
<protein>
    <recommendedName>
        <fullName evidence="13 14">Crossover junction endodeoxyribonuclease RuvC</fullName>
        <ecNumber evidence="13 14">3.1.21.10</ecNumber>
    </recommendedName>
    <alternativeName>
        <fullName evidence="13">Holliday junction nuclease RuvC</fullName>
    </alternativeName>
    <alternativeName>
        <fullName evidence="13">Holliday junction resolvase RuvC</fullName>
    </alternativeName>
</protein>
<evidence type="ECO:0000256" key="8">
    <source>
        <dbReference type="ARBA" id="ARBA00022842"/>
    </source>
</evidence>
<evidence type="ECO:0000256" key="3">
    <source>
        <dbReference type="ARBA" id="ARBA00022722"/>
    </source>
</evidence>
<keyword evidence="2 13" id="KW-0963">Cytoplasm</keyword>
<evidence type="ECO:0000256" key="9">
    <source>
        <dbReference type="ARBA" id="ARBA00023125"/>
    </source>
</evidence>
<dbReference type="HAMAP" id="MF_00034">
    <property type="entry name" value="RuvC"/>
    <property type="match status" value="1"/>
</dbReference>
<feature type="active site" evidence="13">
    <location>
        <position position="7"/>
    </location>
</feature>
<comment type="subcellular location">
    <subcellularLocation>
        <location evidence="13">Cytoplasm</location>
    </subcellularLocation>
</comment>
<evidence type="ECO:0000256" key="1">
    <source>
        <dbReference type="ARBA" id="ARBA00009518"/>
    </source>
</evidence>
<dbReference type="GO" id="GO:0048476">
    <property type="term" value="C:Holliday junction resolvase complex"/>
    <property type="evidence" value="ECO:0007669"/>
    <property type="project" value="UniProtKB-UniRule"/>
</dbReference>
<dbReference type="EC" id="3.1.21.10" evidence="13 14"/>
<dbReference type="GO" id="GO:0006310">
    <property type="term" value="P:DNA recombination"/>
    <property type="evidence" value="ECO:0007669"/>
    <property type="project" value="UniProtKB-UniRule"/>
</dbReference>
<dbReference type="InterPro" id="IPR002176">
    <property type="entry name" value="X-over_junc_endoDNase_RuvC"/>
</dbReference>
<dbReference type="GO" id="GO:0003677">
    <property type="term" value="F:DNA binding"/>
    <property type="evidence" value="ECO:0007669"/>
    <property type="project" value="UniProtKB-KW"/>
</dbReference>
<name>A0A0G0T7V1_9BACT</name>
<evidence type="ECO:0000256" key="11">
    <source>
        <dbReference type="ARBA" id="ARBA00023204"/>
    </source>
</evidence>
<dbReference type="GO" id="GO:0005737">
    <property type="term" value="C:cytoplasm"/>
    <property type="evidence" value="ECO:0007669"/>
    <property type="project" value="UniProtKB-SubCell"/>
</dbReference>
<evidence type="ECO:0000256" key="14">
    <source>
        <dbReference type="NCBIfam" id="TIGR00228"/>
    </source>
</evidence>
<gene>
    <name evidence="13" type="primary">ruvC</name>
    <name evidence="15" type="ORF">UU14_C0043G0006</name>
</gene>
<dbReference type="AlphaFoldDB" id="A0A0G0T7V1"/>
<dbReference type="FunFam" id="3.30.420.10:FF:000002">
    <property type="entry name" value="Crossover junction endodeoxyribonuclease RuvC"/>
    <property type="match status" value="1"/>
</dbReference>
<sequence length="159" mass="17504">MVILGIDPGYARVGWAVLEVQSAKCKVQSCGCIETSKNTNSQDRLVDVYKQIYALIKKYKPNELAIEELFFTTNAKTAFKVGEARGVITLAGAMQKIPVFSYTPLQIKIAVTGYGHADKSQVGRMIKAILKLKELPKLDDTVDAIAVALTHAFTNKKLR</sequence>
<dbReference type="SUPFAM" id="SSF53098">
    <property type="entry name" value="Ribonuclease H-like"/>
    <property type="match status" value="1"/>
</dbReference>
<comment type="similarity">
    <text evidence="1 13">Belongs to the RuvC family.</text>
</comment>
<keyword evidence="6 13" id="KW-0227">DNA damage</keyword>
<dbReference type="NCBIfam" id="NF000711">
    <property type="entry name" value="PRK00039.2-1"/>
    <property type="match status" value="1"/>
</dbReference>
<keyword evidence="10 13" id="KW-0233">DNA recombination</keyword>
<dbReference type="PANTHER" id="PTHR30194">
    <property type="entry name" value="CROSSOVER JUNCTION ENDODEOXYRIBONUCLEASE RUVC"/>
    <property type="match status" value="1"/>
</dbReference>
<accession>A0A0G0T7V1</accession>
<organism evidence="15 16">
    <name type="scientific">Candidatus Roizmanbacteria bacterium GW2011_GWB1_40_7</name>
    <dbReference type="NCBI Taxonomy" id="1618482"/>
    <lineage>
        <taxon>Bacteria</taxon>
        <taxon>Candidatus Roizmaniibacteriota</taxon>
    </lineage>
</organism>
<evidence type="ECO:0000313" key="16">
    <source>
        <dbReference type="Proteomes" id="UP000034664"/>
    </source>
</evidence>
<keyword evidence="5 13" id="KW-0255">Endonuclease</keyword>
<dbReference type="PANTHER" id="PTHR30194:SF3">
    <property type="entry name" value="CROSSOVER JUNCTION ENDODEOXYRIBONUCLEASE RUVC"/>
    <property type="match status" value="1"/>
</dbReference>
<keyword evidence="7 13" id="KW-0378">Hydrolase</keyword>
<dbReference type="GO" id="GO:0000287">
    <property type="term" value="F:magnesium ion binding"/>
    <property type="evidence" value="ECO:0007669"/>
    <property type="project" value="UniProtKB-UniRule"/>
</dbReference>
<dbReference type="NCBIfam" id="TIGR00228">
    <property type="entry name" value="ruvC"/>
    <property type="match status" value="1"/>
</dbReference>
<comment type="cofactor">
    <cofactor evidence="13">
        <name>Mg(2+)</name>
        <dbReference type="ChEBI" id="CHEBI:18420"/>
    </cofactor>
    <text evidence="13">Binds 2 Mg(2+) ion per subunit.</text>
</comment>
<keyword evidence="4 13" id="KW-0479">Metal-binding</keyword>
<dbReference type="GO" id="GO:0008821">
    <property type="term" value="F:crossover junction DNA endonuclease activity"/>
    <property type="evidence" value="ECO:0007669"/>
    <property type="project" value="UniProtKB-UniRule"/>
</dbReference>
<evidence type="ECO:0000256" key="4">
    <source>
        <dbReference type="ARBA" id="ARBA00022723"/>
    </source>
</evidence>
<keyword evidence="9 13" id="KW-0238">DNA-binding</keyword>
<dbReference type="PRINTS" id="PR00696">
    <property type="entry name" value="RSOLVASERUVC"/>
</dbReference>
<dbReference type="InterPro" id="IPR036397">
    <property type="entry name" value="RNaseH_sf"/>
</dbReference>
<dbReference type="InterPro" id="IPR020563">
    <property type="entry name" value="X-over_junc_endoDNase_Mg_BS"/>
</dbReference>
<feature type="binding site" evidence="13">
    <location>
        <position position="7"/>
    </location>
    <ligand>
        <name>Mg(2+)</name>
        <dbReference type="ChEBI" id="CHEBI:18420"/>
        <label>1</label>
    </ligand>
</feature>
<feature type="binding site" evidence="13">
    <location>
        <position position="67"/>
    </location>
    <ligand>
        <name>Mg(2+)</name>
        <dbReference type="ChEBI" id="CHEBI:18420"/>
        <label>2</label>
    </ligand>
</feature>
<comment type="subunit">
    <text evidence="13">Homodimer which binds Holliday junction (HJ) DNA. The HJ becomes 2-fold symmetrical on binding to RuvC with unstacked arms; it has a different conformation from HJ DNA in complex with RuvA. In the full resolvosome a probable DNA-RuvA(4)-RuvB(12)-RuvC(2) complex forms which resolves the HJ.</text>
</comment>
<dbReference type="CDD" id="cd16962">
    <property type="entry name" value="RuvC"/>
    <property type="match status" value="1"/>
</dbReference>
<evidence type="ECO:0000313" key="15">
    <source>
        <dbReference type="EMBL" id="KKR70861.1"/>
    </source>
</evidence>
<keyword evidence="8 13" id="KW-0460">Magnesium</keyword>
<feature type="binding site" evidence="13">
    <location>
        <position position="140"/>
    </location>
    <ligand>
        <name>Mg(2+)</name>
        <dbReference type="ChEBI" id="CHEBI:18420"/>
        <label>1</label>
    </ligand>
</feature>
<dbReference type="EMBL" id="LBZM01000043">
    <property type="protein sequence ID" value="KKR70861.1"/>
    <property type="molecule type" value="Genomic_DNA"/>
</dbReference>
<dbReference type="Gene3D" id="3.30.420.10">
    <property type="entry name" value="Ribonuclease H-like superfamily/Ribonuclease H"/>
    <property type="match status" value="1"/>
</dbReference>
<keyword evidence="11 13" id="KW-0234">DNA repair</keyword>
<feature type="active site" evidence="13">
    <location>
        <position position="140"/>
    </location>
</feature>